<keyword evidence="3" id="KW-0238">DNA-binding</keyword>
<dbReference type="InterPro" id="IPR000792">
    <property type="entry name" value="Tscrpt_reg_LuxR_C"/>
</dbReference>
<name>A0AAU8FJA9_9BACT</name>
<dbReference type="InterPro" id="IPR001789">
    <property type="entry name" value="Sig_transdc_resp-reg_receiver"/>
</dbReference>
<dbReference type="RefSeq" id="WP_353719448.1">
    <property type="nucleotide sequence ID" value="NZ_CP159289.1"/>
</dbReference>
<dbReference type="PROSITE" id="PS00622">
    <property type="entry name" value="HTH_LUXR_1"/>
    <property type="match status" value="1"/>
</dbReference>
<dbReference type="CDD" id="cd17535">
    <property type="entry name" value="REC_NarL-like"/>
    <property type="match status" value="1"/>
</dbReference>
<evidence type="ECO:0000313" key="8">
    <source>
        <dbReference type="EMBL" id="XCH24125.1"/>
    </source>
</evidence>
<dbReference type="AlphaFoldDB" id="A0AAU8FJA9"/>
<keyword evidence="1 5" id="KW-0597">Phosphoprotein</keyword>
<dbReference type="EMBL" id="CP159289">
    <property type="protein sequence ID" value="XCH24125.1"/>
    <property type="molecule type" value="Genomic_DNA"/>
</dbReference>
<dbReference type="Gene3D" id="3.40.50.2300">
    <property type="match status" value="1"/>
</dbReference>
<feature type="modified residue" description="4-aspartylphosphate" evidence="5">
    <location>
        <position position="54"/>
    </location>
</feature>
<dbReference type="PANTHER" id="PTHR43214">
    <property type="entry name" value="TWO-COMPONENT RESPONSE REGULATOR"/>
    <property type="match status" value="1"/>
</dbReference>
<gene>
    <name evidence="8" type="ORF">ABV298_28070</name>
</gene>
<dbReference type="SUPFAM" id="SSF52172">
    <property type="entry name" value="CheY-like"/>
    <property type="match status" value="1"/>
</dbReference>
<dbReference type="InterPro" id="IPR039420">
    <property type="entry name" value="WalR-like"/>
</dbReference>
<dbReference type="SMART" id="SM00448">
    <property type="entry name" value="REC"/>
    <property type="match status" value="1"/>
</dbReference>
<dbReference type="GO" id="GO:0003677">
    <property type="term" value="F:DNA binding"/>
    <property type="evidence" value="ECO:0007669"/>
    <property type="project" value="UniProtKB-KW"/>
</dbReference>
<feature type="domain" description="Response regulatory" evidence="7">
    <location>
        <begin position="3"/>
        <end position="119"/>
    </location>
</feature>
<protein>
    <submittedName>
        <fullName evidence="8">Response regulator transcription factor</fullName>
    </submittedName>
</protein>
<dbReference type="PROSITE" id="PS50043">
    <property type="entry name" value="HTH_LUXR_2"/>
    <property type="match status" value="1"/>
</dbReference>
<dbReference type="InterPro" id="IPR058245">
    <property type="entry name" value="NreC/VraR/RcsB-like_REC"/>
</dbReference>
<evidence type="ECO:0000259" key="7">
    <source>
        <dbReference type="PROSITE" id="PS50110"/>
    </source>
</evidence>
<keyword evidence="4" id="KW-0804">Transcription</keyword>
<dbReference type="Pfam" id="PF00196">
    <property type="entry name" value="GerE"/>
    <property type="match status" value="1"/>
</dbReference>
<evidence type="ECO:0000256" key="3">
    <source>
        <dbReference type="ARBA" id="ARBA00023125"/>
    </source>
</evidence>
<dbReference type="Pfam" id="PF00072">
    <property type="entry name" value="Response_reg"/>
    <property type="match status" value="1"/>
</dbReference>
<organism evidence="8">
    <name type="scientific">Dyadobacter sp. 676</name>
    <dbReference type="NCBI Taxonomy" id="3088362"/>
    <lineage>
        <taxon>Bacteria</taxon>
        <taxon>Pseudomonadati</taxon>
        <taxon>Bacteroidota</taxon>
        <taxon>Cytophagia</taxon>
        <taxon>Cytophagales</taxon>
        <taxon>Spirosomataceae</taxon>
        <taxon>Dyadobacter</taxon>
    </lineage>
</organism>
<dbReference type="PROSITE" id="PS50110">
    <property type="entry name" value="RESPONSE_REGULATORY"/>
    <property type="match status" value="1"/>
</dbReference>
<dbReference type="SMART" id="SM00421">
    <property type="entry name" value="HTH_LUXR"/>
    <property type="match status" value="1"/>
</dbReference>
<evidence type="ECO:0000256" key="5">
    <source>
        <dbReference type="PROSITE-ProRule" id="PRU00169"/>
    </source>
</evidence>
<dbReference type="InterPro" id="IPR011006">
    <property type="entry name" value="CheY-like_superfamily"/>
</dbReference>
<dbReference type="CDD" id="cd06170">
    <property type="entry name" value="LuxR_C_like"/>
    <property type="match status" value="1"/>
</dbReference>
<reference evidence="8" key="1">
    <citation type="submission" date="2024-06" db="EMBL/GenBank/DDBJ databases">
        <title>Sequencing and assembly of the genome of Dyadobacter sp. strain 676, a symbiont of Cyamopsis tetragonoloba.</title>
        <authorList>
            <person name="Guro P."/>
            <person name="Sazanova A."/>
            <person name="Kuznetsova I."/>
            <person name="Belimov A."/>
            <person name="Safronova V."/>
        </authorList>
    </citation>
    <scope>NUCLEOTIDE SEQUENCE</scope>
    <source>
        <strain evidence="8">676</strain>
    </source>
</reference>
<dbReference type="InterPro" id="IPR016032">
    <property type="entry name" value="Sig_transdc_resp-reg_C-effctor"/>
</dbReference>
<dbReference type="SUPFAM" id="SSF46894">
    <property type="entry name" value="C-terminal effector domain of the bipartite response regulators"/>
    <property type="match status" value="1"/>
</dbReference>
<dbReference type="PRINTS" id="PR00038">
    <property type="entry name" value="HTHLUXR"/>
</dbReference>
<dbReference type="PANTHER" id="PTHR43214:SF41">
    <property type="entry name" value="NITRATE_NITRITE RESPONSE REGULATOR PROTEIN NARP"/>
    <property type="match status" value="1"/>
</dbReference>
<sequence length="223" mass="25107">MKKILLVEDHAIVRLATRFLILDLLNPVVVHEAGSFSETLSQLAGNQIDLVILDINIPDGEGFNMIPKIREIQPKVLILIFSSLEEEIYALHYIKAGANGFLSKNASQDEIKKAILSMLEAGNYISTAVQQQLLRNTLENKPNGENPLEYLSQRELEVMDMLIEGYWTKEIAIKLNLTESSVSTYKARIFEKLKVNTLIEMFKKSPVLQKPEPGDLSPGKLPF</sequence>
<keyword evidence="2" id="KW-0805">Transcription regulation</keyword>
<dbReference type="GO" id="GO:0000160">
    <property type="term" value="P:phosphorelay signal transduction system"/>
    <property type="evidence" value="ECO:0007669"/>
    <property type="project" value="InterPro"/>
</dbReference>
<evidence type="ECO:0000256" key="1">
    <source>
        <dbReference type="ARBA" id="ARBA00022553"/>
    </source>
</evidence>
<dbReference type="GO" id="GO:0006355">
    <property type="term" value="P:regulation of DNA-templated transcription"/>
    <property type="evidence" value="ECO:0007669"/>
    <property type="project" value="InterPro"/>
</dbReference>
<accession>A0AAU8FJA9</accession>
<feature type="domain" description="HTH luxR-type" evidence="6">
    <location>
        <begin position="144"/>
        <end position="209"/>
    </location>
</feature>
<evidence type="ECO:0000256" key="4">
    <source>
        <dbReference type="ARBA" id="ARBA00023163"/>
    </source>
</evidence>
<evidence type="ECO:0000256" key="2">
    <source>
        <dbReference type="ARBA" id="ARBA00023015"/>
    </source>
</evidence>
<evidence type="ECO:0000259" key="6">
    <source>
        <dbReference type="PROSITE" id="PS50043"/>
    </source>
</evidence>
<proteinExistence type="predicted"/>